<feature type="active site" description="O-(5'-phospho-DNA)-serine intermediate" evidence="5">
    <location>
        <position position="9"/>
    </location>
</feature>
<sequence>MLIGYIRVSTNDQNTDLQRNALQSANCELIFEDRISGKKADRPGLKKALRCLQEGDTLVVWKLDRLGRSMRHLVMLTEELREKGINFRSLTDSIDTSTPMGRFFFHVMGALAEMERELIVERTRAGLAAAREKGRIGGRRRIMTEEVTERARRMLRNGATLHQVALVLDVSVKTLYRYIPAAEQKELKKSQSSVVSDLIQQQGRESTGAT</sequence>
<dbReference type="CDD" id="cd00569">
    <property type="entry name" value="HTH_Hin_like"/>
    <property type="match status" value="1"/>
</dbReference>
<evidence type="ECO:0000256" key="2">
    <source>
        <dbReference type="ARBA" id="ARBA00022908"/>
    </source>
</evidence>
<protein>
    <submittedName>
        <fullName evidence="8">Recombinase family protein</fullName>
    </submittedName>
</protein>
<dbReference type="CDD" id="cd03768">
    <property type="entry name" value="SR_ResInv"/>
    <property type="match status" value="1"/>
</dbReference>
<dbReference type="EMBL" id="CP026378">
    <property type="protein sequence ID" value="AUY26252.1"/>
    <property type="molecule type" value="Genomic_DNA"/>
</dbReference>
<dbReference type="PANTHER" id="PTHR30461:SF2">
    <property type="entry name" value="SERINE RECOMBINASE PINE-RELATED"/>
    <property type="match status" value="1"/>
</dbReference>
<evidence type="ECO:0000256" key="6">
    <source>
        <dbReference type="SAM" id="MobiDB-lite"/>
    </source>
</evidence>
<dbReference type="RefSeq" id="WP_084971542.1">
    <property type="nucleotide sequence ID" value="NZ_CP026378.1"/>
</dbReference>
<name>A0ABM6S330_9GAMM</name>
<dbReference type="InterPro" id="IPR006120">
    <property type="entry name" value="Resolvase_HTH_dom"/>
</dbReference>
<feature type="compositionally biased region" description="Polar residues" evidence="6">
    <location>
        <begin position="190"/>
        <end position="210"/>
    </location>
</feature>
<dbReference type="PROSITE" id="PS00398">
    <property type="entry name" value="RECOMBINASES_2"/>
    <property type="match status" value="1"/>
</dbReference>
<dbReference type="InterPro" id="IPR006119">
    <property type="entry name" value="Resolv_N"/>
</dbReference>
<keyword evidence="4" id="KW-0233">DNA recombination</keyword>
<accession>A0ABM6S330</accession>
<gene>
    <name evidence="8" type="ORF">C2E16_15965</name>
</gene>
<evidence type="ECO:0000256" key="3">
    <source>
        <dbReference type="ARBA" id="ARBA00023125"/>
    </source>
</evidence>
<dbReference type="PANTHER" id="PTHR30461">
    <property type="entry name" value="DNA-INVERTASE FROM LAMBDOID PROPHAGE"/>
    <property type="match status" value="1"/>
</dbReference>
<dbReference type="InterPro" id="IPR036162">
    <property type="entry name" value="Resolvase-like_N_sf"/>
</dbReference>
<evidence type="ECO:0000313" key="9">
    <source>
        <dbReference type="Proteomes" id="UP000237673"/>
    </source>
</evidence>
<evidence type="ECO:0000259" key="7">
    <source>
        <dbReference type="PROSITE" id="PS51736"/>
    </source>
</evidence>
<evidence type="ECO:0000256" key="4">
    <source>
        <dbReference type="ARBA" id="ARBA00023172"/>
    </source>
</evidence>
<dbReference type="Pfam" id="PF00239">
    <property type="entry name" value="Resolvase"/>
    <property type="match status" value="1"/>
</dbReference>
<dbReference type="Gene3D" id="3.40.50.1390">
    <property type="entry name" value="Resolvase, N-terminal catalytic domain"/>
    <property type="match status" value="1"/>
</dbReference>
<dbReference type="SUPFAM" id="SSF53041">
    <property type="entry name" value="Resolvase-like"/>
    <property type="match status" value="1"/>
</dbReference>
<dbReference type="InterPro" id="IPR050639">
    <property type="entry name" value="SSR_resolvase"/>
</dbReference>
<dbReference type="PROSITE" id="PS51736">
    <property type="entry name" value="RECOMBINASES_3"/>
    <property type="match status" value="1"/>
</dbReference>
<dbReference type="Gene3D" id="1.10.10.60">
    <property type="entry name" value="Homeodomain-like"/>
    <property type="match status" value="1"/>
</dbReference>
<evidence type="ECO:0000256" key="5">
    <source>
        <dbReference type="PROSITE-ProRule" id="PRU10137"/>
    </source>
</evidence>
<evidence type="ECO:0000256" key="1">
    <source>
        <dbReference type="ARBA" id="ARBA00009913"/>
    </source>
</evidence>
<evidence type="ECO:0000313" key="8">
    <source>
        <dbReference type="EMBL" id="AUY26252.1"/>
    </source>
</evidence>
<reference evidence="8 9" key="1">
    <citation type="submission" date="2018-01" db="EMBL/GenBank/DDBJ databases">
        <title>Complete and assembled Genome of Pantoea calida DSM22759T.</title>
        <authorList>
            <person name="Stevens M.J.A."/>
            <person name="Zurfluh K."/>
            <person name="Stephan R."/>
        </authorList>
    </citation>
    <scope>NUCLEOTIDE SEQUENCE [LARGE SCALE GENOMIC DNA]</scope>
    <source>
        <strain evidence="8 9">DSM 22759</strain>
    </source>
</reference>
<keyword evidence="2" id="KW-0229">DNA integration</keyword>
<dbReference type="Proteomes" id="UP000237673">
    <property type="component" value="Chromosome"/>
</dbReference>
<dbReference type="Pfam" id="PF02796">
    <property type="entry name" value="HTH_7"/>
    <property type="match status" value="1"/>
</dbReference>
<organism evidence="8 9">
    <name type="scientific">Mixta calida</name>
    <dbReference type="NCBI Taxonomy" id="665913"/>
    <lineage>
        <taxon>Bacteria</taxon>
        <taxon>Pseudomonadati</taxon>
        <taxon>Pseudomonadota</taxon>
        <taxon>Gammaproteobacteria</taxon>
        <taxon>Enterobacterales</taxon>
        <taxon>Erwiniaceae</taxon>
        <taxon>Mixta</taxon>
    </lineage>
</organism>
<feature type="domain" description="Resolvase/invertase-type recombinase catalytic" evidence="7">
    <location>
        <begin position="1"/>
        <end position="134"/>
    </location>
</feature>
<dbReference type="InterPro" id="IPR009057">
    <property type="entry name" value="Homeodomain-like_sf"/>
</dbReference>
<dbReference type="SMART" id="SM00857">
    <property type="entry name" value="Resolvase"/>
    <property type="match status" value="1"/>
</dbReference>
<keyword evidence="9" id="KW-1185">Reference proteome</keyword>
<dbReference type="InterPro" id="IPR006118">
    <property type="entry name" value="Recombinase_CS"/>
</dbReference>
<dbReference type="PROSITE" id="PS00397">
    <property type="entry name" value="RECOMBINASES_1"/>
    <property type="match status" value="1"/>
</dbReference>
<feature type="region of interest" description="Disordered" evidence="6">
    <location>
        <begin position="189"/>
        <end position="210"/>
    </location>
</feature>
<dbReference type="SUPFAM" id="SSF46689">
    <property type="entry name" value="Homeodomain-like"/>
    <property type="match status" value="1"/>
</dbReference>
<comment type="similarity">
    <text evidence="1">Belongs to the site-specific recombinase resolvase family.</text>
</comment>
<proteinExistence type="inferred from homology"/>
<keyword evidence="3" id="KW-0238">DNA-binding</keyword>